<protein>
    <submittedName>
        <fullName evidence="4">Uncharacterized protein</fullName>
    </submittedName>
</protein>
<keyword evidence="5" id="KW-1185">Reference proteome</keyword>
<dbReference type="KEGG" id="rsin:B6N60_01266"/>
<dbReference type="AlphaFoldDB" id="A0A975T6Z1"/>
<evidence type="ECO:0000256" key="3">
    <source>
        <dbReference type="ARBA" id="ARBA00022691"/>
    </source>
</evidence>
<dbReference type="Pfam" id="PF05724">
    <property type="entry name" value="TPMT"/>
    <property type="match status" value="1"/>
</dbReference>
<dbReference type="Proteomes" id="UP000683511">
    <property type="component" value="Chromosome"/>
</dbReference>
<keyword evidence="1" id="KW-0489">Methyltransferase</keyword>
<dbReference type="PANTHER" id="PTHR10259:SF11">
    <property type="entry name" value="THIOPURINE S-METHYLTRANSFERASE"/>
    <property type="match status" value="1"/>
</dbReference>
<evidence type="ECO:0000256" key="2">
    <source>
        <dbReference type="ARBA" id="ARBA00022679"/>
    </source>
</evidence>
<gene>
    <name evidence="4" type="ORF">B6N60_01266</name>
</gene>
<keyword evidence="2" id="KW-0808">Transferase</keyword>
<evidence type="ECO:0000313" key="4">
    <source>
        <dbReference type="EMBL" id="QXE22583.1"/>
    </source>
</evidence>
<dbReference type="PANTHER" id="PTHR10259">
    <property type="entry name" value="THIOPURINE S-METHYLTRANSFERASE"/>
    <property type="match status" value="1"/>
</dbReference>
<dbReference type="SUPFAM" id="SSF53335">
    <property type="entry name" value="S-adenosyl-L-methionine-dependent methyltransferases"/>
    <property type="match status" value="1"/>
</dbReference>
<dbReference type="RefSeq" id="WP_190602620.1">
    <property type="nucleotide sequence ID" value="NZ_CP021056.1"/>
</dbReference>
<dbReference type="InterPro" id="IPR008854">
    <property type="entry name" value="TPMT"/>
</dbReference>
<dbReference type="PROSITE" id="PS51585">
    <property type="entry name" value="SAM_MT_TPMT"/>
    <property type="match status" value="1"/>
</dbReference>
<proteinExistence type="predicted"/>
<keyword evidence="3" id="KW-0949">S-adenosyl-L-methionine</keyword>
<dbReference type="Gene3D" id="3.40.50.150">
    <property type="entry name" value="Vaccinia Virus protein VP39"/>
    <property type="match status" value="1"/>
</dbReference>
<dbReference type="GO" id="GO:0008119">
    <property type="term" value="F:thiopurine S-methyltransferase activity"/>
    <property type="evidence" value="ECO:0007669"/>
    <property type="project" value="TreeGrafter"/>
</dbReference>
<reference evidence="4" key="1">
    <citation type="submission" date="2017-04" db="EMBL/GenBank/DDBJ databases">
        <title>Genome deletions in a multicellular cyanobacterial endosymbiont for morphological adaptation in marine diatoms.</title>
        <authorList>
            <person name="Wang Y."/>
            <person name="Gao H."/>
            <person name="Li R."/>
            <person name="Xu X."/>
        </authorList>
    </citation>
    <scope>NUCLEOTIDE SEQUENCE</scope>
    <source>
        <strain evidence="4">FACHB 800</strain>
    </source>
</reference>
<evidence type="ECO:0000256" key="1">
    <source>
        <dbReference type="ARBA" id="ARBA00022603"/>
    </source>
</evidence>
<name>A0A975T6Z1_9NOST</name>
<dbReference type="InterPro" id="IPR029063">
    <property type="entry name" value="SAM-dependent_MTases_sf"/>
</dbReference>
<sequence>MNEPQIDIRQKIKQLVAQSDPTAWFEVLYADSQGDANQVPWAKLAPHPYLQDWLINHTPQGEQPSALVIGCGLGDDAQALATAGYQVTAFDISPTAIAWCQKRFPDTNVNYLVADLLAIPSQWQQAFDLVFESRNIQALPVNIRSQVIQSVASLVAPGGTLLVITGFRETEAEPDGPPWFLSQSELAMFAEINFTEVNKLPFLELERLHLRIEYQRQTAN</sequence>
<dbReference type="GO" id="GO:0032259">
    <property type="term" value="P:methylation"/>
    <property type="evidence" value="ECO:0007669"/>
    <property type="project" value="UniProtKB-KW"/>
</dbReference>
<organism evidence="4 5">
    <name type="scientific">Richelia sinica FACHB-800</name>
    <dbReference type="NCBI Taxonomy" id="1357546"/>
    <lineage>
        <taxon>Bacteria</taxon>
        <taxon>Bacillati</taxon>
        <taxon>Cyanobacteriota</taxon>
        <taxon>Cyanophyceae</taxon>
        <taxon>Nostocales</taxon>
        <taxon>Nostocaceae</taxon>
        <taxon>Richelia</taxon>
    </lineage>
</organism>
<evidence type="ECO:0000313" key="5">
    <source>
        <dbReference type="Proteomes" id="UP000683511"/>
    </source>
</evidence>
<dbReference type="EMBL" id="CP021056">
    <property type="protein sequence ID" value="QXE22583.1"/>
    <property type="molecule type" value="Genomic_DNA"/>
</dbReference>
<dbReference type="CDD" id="cd02440">
    <property type="entry name" value="AdoMet_MTases"/>
    <property type="match status" value="1"/>
</dbReference>
<accession>A0A975T6Z1</accession>